<proteinExistence type="predicted"/>
<accession>A0ACC5Z6G4</accession>
<comment type="caution">
    <text evidence="1">The sequence shown here is derived from an EMBL/GenBank/DDBJ whole genome shotgun (WGS) entry which is preliminary data.</text>
</comment>
<sequence length="88" mass="9641">MMNISETLTMTLLAFTQTVVPETTTMKIRKATIATATTLSLMSPEEAQLIEGKTTLITEDPKMILILDARWISGIHSVMHTDATCACI</sequence>
<keyword evidence="2" id="KW-1185">Reference proteome</keyword>
<gene>
    <name evidence="1" type="ORF">PDJAM_G00094100</name>
</gene>
<name>A0ACC5Z6G4_9TELE</name>
<dbReference type="EMBL" id="CM040992">
    <property type="protein sequence ID" value="MCJ8743445.1"/>
    <property type="molecule type" value="Genomic_DNA"/>
</dbReference>
<protein>
    <submittedName>
        <fullName evidence="1">Uncharacterized protein</fullName>
    </submittedName>
</protein>
<organism evidence="1 2">
    <name type="scientific">Pangasius djambal</name>
    <dbReference type="NCBI Taxonomy" id="1691987"/>
    <lineage>
        <taxon>Eukaryota</taxon>
        <taxon>Metazoa</taxon>
        <taxon>Chordata</taxon>
        <taxon>Craniata</taxon>
        <taxon>Vertebrata</taxon>
        <taxon>Euteleostomi</taxon>
        <taxon>Actinopterygii</taxon>
        <taxon>Neopterygii</taxon>
        <taxon>Teleostei</taxon>
        <taxon>Ostariophysi</taxon>
        <taxon>Siluriformes</taxon>
        <taxon>Pangasiidae</taxon>
        <taxon>Pangasius</taxon>
    </lineage>
</organism>
<reference evidence="1" key="1">
    <citation type="submission" date="2020-02" db="EMBL/GenBank/DDBJ databases">
        <title>Genome sequencing of the panga catfish, Pangasius djambal.</title>
        <authorList>
            <person name="Wen M."/>
            <person name="Zahm M."/>
            <person name="Roques C."/>
            <person name="Cabau C."/>
            <person name="Klopp C."/>
            <person name="Donnadieu C."/>
            <person name="Jouanno E."/>
            <person name="Avarre J.-C."/>
            <person name="Campet M."/>
            <person name="Ha T."/>
            <person name="Dugue R."/>
            <person name="Lampietro C."/>
            <person name="Louis A."/>
            <person name="Herpin A."/>
            <person name="Echchiki A."/>
            <person name="Berthelot C."/>
            <person name="Parey E."/>
            <person name="Roest-Crollius H."/>
            <person name="Braasch I."/>
            <person name="Postlethwait J.H."/>
            <person name="Bobe J."/>
            <person name="Montfort J."/>
            <person name="Bouchez O."/>
            <person name="Begum T."/>
            <person name="Schartl M."/>
            <person name="Gustiano R."/>
            <person name="Guiguen Y."/>
        </authorList>
    </citation>
    <scope>NUCLEOTIDE SEQUENCE</scope>
    <source>
        <strain evidence="1">Pdj_M5554</strain>
    </source>
</reference>
<evidence type="ECO:0000313" key="1">
    <source>
        <dbReference type="EMBL" id="MCJ8743445.1"/>
    </source>
</evidence>
<evidence type="ECO:0000313" key="2">
    <source>
        <dbReference type="Proteomes" id="UP000830395"/>
    </source>
</evidence>
<dbReference type="Proteomes" id="UP000830395">
    <property type="component" value="Chromosome 18"/>
</dbReference>